<dbReference type="PANTHER" id="PTHR44259">
    <property type="entry name" value="OS07G0183000 PROTEIN-RELATED"/>
    <property type="match status" value="1"/>
</dbReference>
<dbReference type="PROSITE" id="PS50181">
    <property type="entry name" value="FBOX"/>
    <property type="match status" value="1"/>
</dbReference>
<evidence type="ECO:0000259" key="2">
    <source>
        <dbReference type="PROSITE" id="PS50181"/>
    </source>
</evidence>
<dbReference type="SUPFAM" id="SSF81383">
    <property type="entry name" value="F-box domain"/>
    <property type="match status" value="1"/>
</dbReference>
<feature type="compositionally biased region" description="Polar residues" evidence="1">
    <location>
        <begin position="1"/>
        <end position="10"/>
    </location>
</feature>
<dbReference type="Pfam" id="PF12937">
    <property type="entry name" value="F-box-like"/>
    <property type="match status" value="1"/>
</dbReference>
<dbReference type="EMBL" id="JANJYI010000008">
    <property type="protein sequence ID" value="KAK2639662.1"/>
    <property type="molecule type" value="Genomic_DNA"/>
</dbReference>
<gene>
    <name evidence="3" type="ORF">Ddye_027457</name>
</gene>
<proteinExistence type="predicted"/>
<dbReference type="InterPro" id="IPR001810">
    <property type="entry name" value="F-box_dom"/>
</dbReference>
<sequence>MSDQEVQQLSAKKKRSSHQQEEEEEEEPSAKKKRIDTTMSDLPREVLPNIFRKLTDHDILVCAQVCVTWESEVRSILPQYLLLTNLLEKLGHPNNQVQLSSITLFNTLTQKKEEIHLPKLFLEGRYFSSPSFGWLLTVTHNRNPPHQVHRLNPFSGQRIELPPSTRHQSPQDLRVIMSANPSDAAAANCLFLAINHARRTFGICRPGQKSWTSLDFHRTFLDLIFYQGALYGVGICGQLCHLICGLKPEAIWLNNRSPGGPVTTGCPSKYLVELNGDLFLVEVFSEEKDLNSK</sequence>
<organism evidence="3 4">
    <name type="scientific">Dipteronia dyeriana</name>
    <dbReference type="NCBI Taxonomy" id="168575"/>
    <lineage>
        <taxon>Eukaryota</taxon>
        <taxon>Viridiplantae</taxon>
        <taxon>Streptophyta</taxon>
        <taxon>Embryophyta</taxon>
        <taxon>Tracheophyta</taxon>
        <taxon>Spermatophyta</taxon>
        <taxon>Magnoliopsida</taxon>
        <taxon>eudicotyledons</taxon>
        <taxon>Gunneridae</taxon>
        <taxon>Pentapetalae</taxon>
        <taxon>rosids</taxon>
        <taxon>malvids</taxon>
        <taxon>Sapindales</taxon>
        <taxon>Sapindaceae</taxon>
        <taxon>Hippocastanoideae</taxon>
        <taxon>Acereae</taxon>
        <taxon>Dipteronia</taxon>
    </lineage>
</organism>
<evidence type="ECO:0000256" key="1">
    <source>
        <dbReference type="SAM" id="MobiDB-lite"/>
    </source>
</evidence>
<dbReference type="InterPro" id="IPR005174">
    <property type="entry name" value="KIB1-4_b-propeller"/>
</dbReference>
<evidence type="ECO:0000313" key="4">
    <source>
        <dbReference type="Proteomes" id="UP001280121"/>
    </source>
</evidence>
<reference evidence="3" key="1">
    <citation type="journal article" date="2023" name="Plant J.">
        <title>Genome sequences and population genomics provide insights into the demographic history, inbreeding, and mutation load of two 'living fossil' tree species of Dipteronia.</title>
        <authorList>
            <person name="Feng Y."/>
            <person name="Comes H.P."/>
            <person name="Chen J."/>
            <person name="Zhu S."/>
            <person name="Lu R."/>
            <person name="Zhang X."/>
            <person name="Li P."/>
            <person name="Qiu J."/>
            <person name="Olsen K.M."/>
            <person name="Qiu Y."/>
        </authorList>
    </citation>
    <scope>NUCLEOTIDE SEQUENCE</scope>
    <source>
        <strain evidence="3">KIB01</strain>
    </source>
</reference>
<dbReference type="Pfam" id="PF03478">
    <property type="entry name" value="Beta-prop_KIB1-4"/>
    <property type="match status" value="1"/>
</dbReference>
<dbReference type="Proteomes" id="UP001280121">
    <property type="component" value="Unassembled WGS sequence"/>
</dbReference>
<protein>
    <recommendedName>
        <fullName evidence="2">F-box domain-containing protein</fullName>
    </recommendedName>
</protein>
<dbReference type="AlphaFoldDB" id="A0AAD9WRF5"/>
<dbReference type="PANTHER" id="PTHR44259:SF15">
    <property type="entry name" value="F-BOX PROTEIN KIB2-RELATED"/>
    <property type="match status" value="1"/>
</dbReference>
<evidence type="ECO:0000313" key="3">
    <source>
        <dbReference type="EMBL" id="KAK2639662.1"/>
    </source>
</evidence>
<dbReference type="InterPro" id="IPR036047">
    <property type="entry name" value="F-box-like_dom_sf"/>
</dbReference>
<name>A0AAD9WRF5_9ROSI</name>
<dbReference type="Gene3D" id="1.20.1280.50">
    <property type="match status" value="1"/>
</dbReference>
<feature type="region of interest" description="Disordered" evidence="1">
    <location>
        <begin position="1"/>
        <end position="38"/>
    </location>
</feature>
<dbReference type="InterPro" id="IPR050942">
    <property type="entry name" value="F-box_BR-signaling"/>
</dbReference>
<comment type="caution">
    <text evidence="3">The sequence shown here is derived from an EMBL/GenBank/DDBJ whole genome shotgun (WGS) entry which is preliminary data.</text>
</comment>
<accession>A0AAD9WRF5</accession>
<keyword evidence="4" id="KW-1185">Reference proteome</keyword>
<feature type="domain" description="F-box" evidence="2">
    <location>
        <begin position="36"/>
        <end position="90"/>
    </location>
</feature>